<proteinExistence type="predicted"/>
<gene>
    <name evidence="2" type="ORF">B1A74_10740</name>
</gene>
<accession>A0A1V2ZWE6</accession>
<comment type="caution">
    <text evidence="2">The sequence shown here is derived from an EMBL/GenBank/DDBJ whole genome shotgun (WGS) entry which is preliminary data.</text>
</comment>
<dbReference type="Proteomes" id="UP000189177">
    <property type="component" value="Unassembled WGS sequence"/>
</dbReference>
<evidence type="ECO:0000256" key="1">
    <source>
        <dbReference type="ARBA" id="ARBA00022649"/>
    </source>
</evidence>
<dbReference type="Pfam" id="PF05016">
    <property type="entry name" value="ParE_toxin"/>
    <property type="match status" value="1"/>
</dbReference>
<dbReference type="RefSeq" id="WP_019591849.1">
    <property type="nucleotide sequence ID" value="NZ_MUZR01000049.1"/>
</dbReference>
<keyword evidence="3" id="KW-1185">Reference proteome</keyword>
<dbReference type="InterPro" id="IPR035093">
    <property type="entry name" value="RelE/ParE_toxin_dom_sf"/>
</dbReference>
<dbReference type="OrthoDB" id="9809155at2"/>
<dbReference type="InterPro" id="IPR007712">
    <property type="entry name" value="RelE/ParE_toxin"/>
</dbReference>
<evidence type="ECO:0000313" key="2">
    <source>
        <dbReference type="EMBL" id="OOC09457.1"/>
    </source>
</evidence>
<dbReference type="STRING" id="252474.B1A74_10740"/>
<dbReference type="AlphaFoldDB" id="A0A1V2ZWE6"/>
<protein>
    <recommendedName>
        <fullName evidence="4">Type II toxin-antitoxin system RelE/ParE family toxin</fullName>
    </recommendedName>
</protein>
<dbReference type="Gene3D" id="3.30.2310.20">
    <property type="entry name" value="RelE-like"/>
    <property type="match status" value="1"/>
</dbReference>
<keyword evidence="1" id="KW-1277">Toxin-antitoxin system</keyword>
<reference evidence="2 3" key="1">
    <citation type="submission" date="2017-02" db="EMBL/GenBank/DDBJ databases">
        <title>Genomic diversity within the haloalkaliphilic genus Thioalkalivibrio.</title>
        <authorList>
            <person name="Ahn A.-C."/>
            <person name="Meier-Kolthoff J."/>
            <person name="Overmars L."/>
            <person name="Richter M."/>
            <person name="Woyke T."/>
            <person name="Sorokin D.Y."/>
            <person name="Muyzer G."/>
        </authorList>
    </citation>
    <scope>NUCLEOTIDE SEQUENCE [LARGE SCALE GENOMIC DNA]</scope>
    <source>
        <strain evidence="2 3">HL17</strain>
    </source>
</reference>
<name>A0A1V2ZWE6_9GAMM</name>
<dbReference type="EMBL" id="MUZR01000049">
    <property type="protein sequence ID" value="OOC09457.1"/>
    <property type="molecule type" value="Genomic_DNA"/>
</dbReference>
<evidence type="ECO:0008006" key="4">
    <source>
        <dbReference type="Google" id="ProtNLM"/>
    </source>
</evidence>
<sequence length="99" mass="11720">MKIELLSEAERDLTDGFHFYEKLCPGVGFYFLESLASEIDSLALYAGIHETRFGFYRLLARRFPYAVYYRMPEPERVQIFAVLDCRRSPEMARTRLRPD</sequence>
<organism evidence="2 3">
    <name type="scientific">Thioalkalivibrio halophilus</name>
    <dbReference type="NCBI Taxonomy" id="252474"/>
    <lineage>
        <taxon>Bacteria</taxon>
        <taxon>Pseudomonadati</taxon>
        <taxon>Pseudomonadota</taxon>
        <taxon>Gammaproteobacteria</taxon>
        <taxon>Chromatiales</taxon>
        <taxon>Ectothiorhodospiraceae</taxon>
        <taxon>Thioalkalivibrio</taxon>
    </lineage>
</organism>
<evidence type="ECO:0000313" key="3">
    <source>
        <dbReference type="Proteomes" id="UP000189177"/>
    </source>
</evidence>